<sequence>MAALRSALRAAPRFVVRPSSVNVTSALAKRTYASPSRRPATDDKSLSEAEDASEDLEMSDPNMNGNYPDPSLTSALPVKRQFRDPYGDWWDKQERRNYGEPVHEDNDILGIFSTESYTHFTPGWGAVLLGTFVGAVGVLCGVVYQYYPDRPSVSRTFVDGLEKELGGPKAPRARNGTEGDVPVLERHVV</sequence>
<dbReference type="eggNOG" id="ENOG502S52G">
    <property type="taxonomic scope" value="Eukaryota"/>
</dbReference>
<evidence type="ECO:0000256" key="2">
    <source>
        <dbReference type="SAM" id="Phobius"/>
    </source>
</evidence>
<dbReference type="InterPro" id="IPR008699">
    <property type="entry name" value="NDUFB8"/>
</dbReference>
<feature type="compositionally biased region" description="Acidic residues" evidence="1">
    <location>
        <begin position="48"/>
        <end position="58"/>
    </location>
</feature>
<dbReference type="OMA" id="VYRYYPD"/>
<keyword evidence="2" id="KW-0472">Membrane</keyword>
<dbReference type="AlphaFoldDB" id="M3CKU8"/>
<dbReference type="RefSeq" id="XP_016762514.1">
    <property type="nucleotide sequence ID" value="XM_016904711.1"/>
</dbReference>
<reference evidence="3 4" key="1">
    <citation type="journal article" date="2012" name="PLoS Pathog.">
        <title>Diverse lifestyles and strategies of plant pathogenesis encoded in the genomes of eighteen Dothideomycetes fungi.</title>
        <authorList>
            <person name="Ohm R.A."/>
            <person name="Feau N."/>
            <person name="Henrissat B."/>
            <person name="Schoch C.L."/>
            <person name="Horwitz B.A."/>
            <person name="Barry K.W."/>
            <person name="Condon B.J."/>
            <person name="Copeland A.C."/>
            <person name="Dhillon B."/>
            <person name="Glaser F."/>
            <person name="Hesse C.N."/>
            <person name="Kosti I."/>
            <person name="LaButti K."/>
            <person name="Lindquist E.A."/>
            <person name="Lucas S."/>
            <person name="Salamov A.A."/>
            <person name="Bradshaw R.E."/>
            <person name="Ciuffetti L."/>
            <person name="Hamelin R.C."/>
            <person name="Kema G.H.J."/>
            <person name="Lawrence C."/>
            <person name="Scott J.A."/>
            <person name="Spatafora J.W."/>
            <person name="Turgeon B.G."/>
            <person name="de Wit P.J.G.M."/>
            <person name="Zhong S."/>
            <person name="Goodwin S.B."/>
            <person name="Grigoriev I.V."/>
        </authorList>
    </citation>
    <scope>NUCLEOTIDE SEQUENCE [LARGE SCALE GENOMIC DNA]</scope>
    <source>
        <strain evidence="3 4">SO2202</strain>
    </source>
</reference>
<dbReference type="STRING" id="692275.M3CKU8"/>
<dbReference type="Proteomes" id="UP000016931">
    <property type="component" value="Unassembled WGS sequence"/>
</dbReference>
<dbReference type="EMBL" id="KB456262">
    <property type="protein sequence ID" value="EMF14393.1"/>
    <property type="molecule type" value="Genomic_DNA"/>
</dbReference>
<evidence type="ECO:0000256" key="1">
    <source>
        <dbReference type="SAM" id="MobiDB-lite"/>
    </source>
</evidence>
<dbReference type="GeneID" id="27901848"/>
<dbReference type="PANTHER" id="PTHR12840">
    <property type="entry name" value="NADH-UBIQUINONE OXIDOREDUCTASE ASHI SUBUNIT"/>
    <property type="match status" value="1"/>
</dbReference>
<evidence type="ECO:0000313" key="4">
    <source>
        <dbReference type="Proteomes" id="UP000016931"/>
    </source>
</evidence>
<feature type="region of interest" description="Disordered" evidence="1">
    <location>
        <begin position="26"/>
        <end position="74"/>
    </location>
</feature>
<dbReference type="GO" id="GO:0005739">
    <property type="term" value="C:mitochondrion"/>
    <property type="evidence" value="ECO:0007669"/>
    <property type="project" value="InterPro"/>
</dbReference>
<protein>
    <recommendedName>
        <fullName evidence="5">NADH:ubiquinone oxidoreductase 20.1kD subunit</fullName>
    </recommendedName>
</protein>
<keyword evidence="2" id="KW-0812">Transmembrane</keyword>
<keyword evidence="2" id="KW-1133">Transmembrane helix</keyword>
<gene>
    <name evidence="3" type="ORF">SEPMUDRAFT_148112</name>
</gene>
<feature type="transmembrane region" description="Helical" evidence="2">
    <location>
        <begin position="123"/>
        <end position="147"/>
    </location>
</feature>
<name>M3CKU8_SPHMS</name>
<dbReference type="HOGENOM" id="CLU_100674_0_0_1"/>
<dbReference type="OrthoDB" id="2014058at2759"/>
<accession>M3CKU8</accession>
<organism evidence="3 4">
    <name type="scientific">Sphaerulina musiva (strain SO2202)</name>
    <name type="common">Poplar stem canker fungus</name>
    <name type="synonym">Septoria musiva</name>
    <dbReference type="NCBI Taxonomy" id="692275"/>
    <lineage>
        <taxon>Eukaryota</taxon>
        <taxon>Fungi</taxon>
        <taxon>Dikarya</taxon>
        <taxon>Ascomycota</taxon>
        <taxon>Pezizomycotina</taxon>
        <taxon>Dothideomycetes</taxon>
        <taxon>Dothideomycetidae</taxon>
        <taxon>Mycosphaerellales</taxon>
        <taxon>Mycosphaerellaceae</taxon>
        <taxon>Sphaerulina</taxon>
    </lineage>
</organism>
<proteinExistence type="predicted"/>
<dbReference type="Pfam" id="PF05821">
    <property type="entry name" value="NDUF_B8"/>
    <property type="match status" value="1"/>
</dbReference>
<evidence type="ECO:0008006" key="5">
    <source>
        <dbReference type="Google" id="ProtNLM"/>
    </source>
</evidence>
<dbReference type="PANTHER" id="PTHR12840:SF1">
    <property type="entry name" value="NADH DEHYDROGENASE [UBIQUINONE] 1 BETA SUBCOMPLEX SUBUNIT 8, MITOCHONDRIAL"/>
    <property type="match status" value="1"/>
</dbReference>
<evidence type="ECO:0000313" key="3">
    <source>
        <dbReference type="EMBL" id="EMF14393.1"/>
    </source>
</evidence>
<keyword evidence="4" id="KW-1185">Reference proteome</keyword>